<organism evidence="2 3">
    <name type="scientific">Koribacter versatilis (strain Ellin345)</name>
    <dbReference type="NCBI Taxonomy" id="204669"/>
    <lineage>
        <taxon>Bacteria</taxon>
        <taxon>Pseudomonadati</taxon>
        <taxon>Acidobacteriota</taxon>
        <taxon>Terriglobia</taxon>
        <taxon>Terriglobales</taxon>
        <taxon>Candidatus Korobacteraceae</taxon>
        <taxon>Candidatus Korobacter</taxon>
    </lineage>
</organism>
<evidence type="ECO:0000313" key="2">
    <source>
        <dbReference type="EMBL" id="ABF41559.1"/>
    </source>
</evidence>
<protein>
    <submittedName>
        <fullName evidence="2">Uncharacterized protein</fullName>
    </submittedName>
</protein>
<reference evidence="2 3" key="1">
    <citation type="journal article" date="2009" name="Appl. Environ. Microbiol.">
        <title>Three genomes from the phylum Acidobacteria provide insight into the lifestyles of these microorganisms in soils.</title>
        <authorList>
            <person name="Ward N.L."/>
            <person name="Challacombe J.F."/>
            <person name="Janssen P.H."/>
            <person name="Henrissat B."/>
            <person name="Coutinho P.M."/>
            <person name="Wu M."/>
            <person name="Xie G."/>
            <person name="Haft D.H."/>
            <person name="Sait M."/>
            <person name="Badger J."/>
            <person name="Barabote R.D."/>
            <person name="Bradley B."/>
            <person name="Brettin T.S."/>
            <person name="Brinkac L.M."/>
            <person name="Bruce D."/>
            <person name="Creasy T."/>
            <person name="Daugherty S.C."/>
            <person name="Davidsen T.M."/>
            <person name="DeBoy R.T."/>
            <person name="Detter J.C."/>
            <person name="Dodson R.J."/>
            <person name="Durkin A.S."/>
            <person name="Ganapathy A."/>
            <person name="Gwinn-Giglio M."/>
            <person name="Han C.S."/>
            <person name="Khouri H."/>
            <person name="Kiss H."/>
            <person name="Kothari S.P."/>
            <person name="Madupu R."/>
            <person name="Nelson K.E."/>
            <person name="Nelson W.C."/>
            <person name="Paulsen I."/>
            <person name="Penn K."/>
            <person name="Ren Q."/>
            <person name="Rosovitz M.J."/>
            <person name="Selengut J.D."/>
            <person name="Shrivastava S."/>
            <person name="Sullivan S.A."/>
            <person name="Tapia R."/>
            <person name="Thompson L.S."/>
            <person name="Watkins K.L."/>
            <person name="Yang Q."/>
            <person name="Yu C."/>
            <person name="Zafar N."/>
            <person name="Zhou L."/>
            <person name="Kuske C.R."/>
        </authorList>
    </citation>
    <scope>NUCLEOTIDE SEQUENCE [LARGE SCALE GENOMIC DNA]</scope>
    <source>
        <strain evidence="2 3">Ellin345</strain>
    </source>
</reference>
<dbReference type="OrthoDB" id="120978at2"/>
<dbReference type="RefSeq" id="WP_011523360.1">
    <property type="nucleotide sequence ID" value="NC_008009.1"/>
</dbReference>
<dbReference type="HOGENOM" id="CLU_1407152_0_0_0"/>
<proteinExistence type="predicted"/>
<evidence type="ECO:0000256" key="1">
    <source>
        <dbReference type="SAM" id="MobiDB-lite"/>
    </source>
</evidence>
<sequence length="197" mass="21350">MAVSLCNHIKANGTGCESPALRDQDYCYFHTAHRQSQRRQRRAARMNLPFQLPLLEDAASIQLAINDTLNALLAGQIDHKTAGLLLYGLQTAAINVRHVDLDVSGFDRQAAEYDDDEADLLEEEIAADIAEEKKLEVVAAKKTERETAKTAANTATLPGKKPAARAETTASERKVAVGANPTPPTAPKSQSRSDGMK</sequence>
<dbReference type="AlphaFoldDB" id="Q1INJ1"/>
<dbReference type="EnsemblBacteria" id="ABF41559">
    <property type="protein sequence ID" value="ABF41559"/>
    <property type="gene ID" value="Acid345_2558"/>
</dbReference>
<feature type="region of interest" description="Disordered" evidence="1">
    <location>
        <begin position="142"/>
        <end position="197"/>
    </location>
</feature>
<gene>
    <name evidence="2" type="ordered locus">Acid345_2558</name>
</gene>
<dbReference type="EMBL" id="CP000360">
    <property type="protein sequence ID" value="ABF41559.1"/>
    <property type="molecule type" value="Genomic_DNA"/>
</dbReference>
<feature type="compositionally biased region" description="Polar residues" evidence="1">
    <location>
        <begin position="187"/>
        <end position="197"/>
    </location>
</feature>
<dbReference type="KEGG" id="aba:Acid345_2558"/>
<accession>Q1INJ1</accession>
<dbReference type="Proteomes" id="UP000002432">
    <property type="component" value="Chromosome"/>
</dbReference>
<dbReference type="eggNOG" id="ENOG5033ZMV">
    <property type="taxonomic scope" value="Bacteria"/>
</dbReference>
<evidence type="ECO:0000313" key="3">
    <source>
        <dbReference type="Proteomes" id="UP000002432"/>
    </source>
</evidence>
<name>Q1INJ1_KORVE</name>
<keyword evidence="3" id="KW-1185">Reference proteome</keyword>